<dbReference type="EMBL" id="KN824277">
    <property type="protein sequence ID" value="KIM34170.1"/>
    <property type="molecule type" value="Genomic_DNA"/>
</dbReference>
<feature type="transmembrane region" description="Helical" evidence="2">
    <location>
        <begin position="35"/>
        <end position="64"/>
    </location>
</feature>
<dbReference type="AlphaFoldDB" id="A0A0C3BBI1"/>
<keyword evidence="2" id="KW-1133">Transmembrane helix</keyword>
<feature type="transmembrane region" description="Helical" evidence="2">
    <location>
        <begin position="168"/>
        <end position="185"/>
    </location>
</feature>
<keyword evidence="2" id="KW-0472">Membrane</keyword>
<protein>
    <submittedName>
        <fullName evidence="3">Uncharacterized protein</fullName>
    </submittedName>
</protein>
<name>A0A0C3BBI1_SERVB</name>
<evidence type="ECO:0000313" key="4">
    <source>
        <dbReference type="Proteomes" id="UP000054097"/>
    </source>
</evidence>
<feature type="compositionally biased region" description="Polar residues" evidence="1">
    <location>
        <begin position="309"/>
        <end position="318"/>
    </location>
</feature>
<accession>A0A0C3BBI1</accession>
<feature type="region of interest" description="Disordered" evidence="1">
    <location>
        <begin position="274"/>
        <end position="340"/>
    </location>
</feature>
<sequence length="391" mass="43139">MAVSVTLALTSFVYCGFAGYLTLKLKGLFTNSKAPYSIILALGIVLQFVVYVLFLLNFVFLAFLPRRRRVPLLGIISASLFRFIPVLLIVCTVRALHARLHSLKAAQPARQKGRFRLVWYLDWLQVLLLLATWIFLTITSRTVSDAVNGRRAEHDDHRPPILSQVGELVQALIFTTSAYIMLVFSRRMNGFLLLPDKVLLALNTRITPVFLFRSSYTVLDAILPLVHPQIRILTPSLTISADGFIWLVIFYNLAILTQPEENWIGQEAAGRVRGLEAPSPTPALREDEDPPRKATGWSRLLSPFHRNYGATTSDNGNADATERGLNQDGEETAPAQVEDGRGQRDVAIVHGVSAGGTQVYAQTGPMAPAWLLQDVAVNGKAGTEPIPSNGN</sequence>
<reference evidence="4" key="2">
    <citation type="submission" date="2015-01" db="EMBL/GenBank/DDBJ databases">
        <title>Evolutionary Origins and Diversification of the Mycorrhizal Mutualists.</title>
        <authorList>
            <consortium name="DOE Joint Genome Institute"/>
            <consortium name="Mycorrhizal Genomics Consortium"/>
            <person name="Kohler A."/>
            <person name="Kuo A."/>
            <person name="Nagy L.G."/>
            <person name="Floudas D."/>
            <person name="Copeland A."/>
            <person name="Barry K.W."/>
            <person name="Cichocki N."/>
            <person name="Veneault-Fourrey C."/>
            <person name="LaButti K."/>
            <person name="Lindquist E.A."/>
            <person name="Lipzen A."/>
            <person name="Lundell T."/>
            <person name="Morin E."/>
            <person name="Murat C."/>
            <person name="Riley R."/>
            <person name="Ohm R."/>
            <person name="Sun H."/>
            <person name="Tunlid A."/>
            <person name="Henrissat B."/>
            <person name="Grigoriev I.V."/>
            <person name="Hibbett D.S."/>
            <person name="Martin F."/>
        </authorList>
    </citation>
    <scope>NUCLEOTIDE SEQUENCE [LARGE SCALE GENOMIC DNA]</scope>
    <source>
        <strain evidence="4">MAFF 305830</strain>
    </source>
</reference>
<dbReference type="Proteomes" id="UP000054097">
    <property type="component" value="Unassembled WGS sequence"/>
</dbReference>
<keyword evidence="4" id="KW-1185">Reference proteome</keyword>
<reference evidence="3 4" key="1">
    <citation type="submission" date="2014-04" db="EMBL/GenBank/DDBJ databases">
        <authorList>
            <consortium name="DOE Joint Genome Institute"/>
            <person name="Kuo A."/>
            <person name="Zuccaro A."/>
            <person name="Kohler A."/>
            <person name="Nagy L.G."/>
            <person name="Floudas D."/>
            <person name="Copeland A."/>
            <person name="Barry K.W."/>
            <person name="Cichocki N."/>
            <person name="Veneault-Fourrey C."/>
            <person name="LaButti K."/>
            <person name="Lindquist E.A."/>
            <person name="Lipzen A."/>
            <person name="Lundell T."/>
            <person name="Morin E."/>
            <person name="Murat C."/>
            <person name="Sun H."/>
            <person name="Tunlid A."/>
            <person name="Henrissat B."/>
            <person name="Grigoriev I.V."/>
            <person name="Hibbett D.S."/>
            <person name="Martin F."/>
            <person name="Nordberg H.P."/>
            <person name="Cantor M.N."/>
            <person name="Hua S.X."/>
        </authorList>
    </citation>
    <scope>NUCLEOTIDE SEQUENCE [LARGE SCALE GENOMIC DNA]</scope>
    <source>
        <strain evidence="3 4">MAFF 305830</strain>
    </source>
</reference>
<organism evidence="3 4">
    <name type="scientific">Serendipita vermifera MAFF 305830</name>
    <dbReference type="NCBI Taxonomy" id="933852"/>
    <lineage>
        <taxon>Eukaryota</taxon>
        <taxon>Fungi</taxon>
        <taxon>Dikarya</taxon>
        <taxon>Basidiomycota</taxon>
        <taxon>Agaricomycotina</taxon>
        <taxon>Agaricomycetes</taxon>
        <taxon>Sebacinales</taxon>
        <taxon>Serendipitaceae</taxon>
        <taxon>Serendipita</taxon>
    </lineage>
</organism>
<feature type="transmembrane region" description="Helical" evidence="2">
    <location>
        <begin position="117"/>
        <end position="136"/>
    </location>
</feature>
<evidence type="ECO:0000313" key="3">
    <source>
        <dbReference type="EMBL" id="KIM34170.1"/>
    </source>
</evidence>
<proteinExistence type="predicted"/>
<feature type="transmembrane region" description="Helical" evidence="2">
    <location>
        <begin position="6"/>
        <end position="23"/>
    </location>
</feature>
<evidence type="ECO:0000256" key="2">
    <source>
        <dbReference type="SAM" id="Phobius"/>
    </source>
</evidence>
<feature type="transmembrane region" description="Helical" evidence="2">
    <location>
        <begin position="70"/>
        <end position="96"/>
    </location>
</feature>
<evidence type="ECO:0000256" key="1">
    <source>
        <dbReference type="SAM" id="MobiDB-lite"/>
    </source>
</evidence>
<gene>
    <name evidence="3" type="ORF">M408DRAFT_325655</name>
</gene>
<keyword evidence="2" id="KW-0812">Transmembrane</keyword>
<dbReference type="OrthoDB" id="3261521at2759"/>
<dbReference type="HOGENOM" id="CLU_706293_0_0_1"/>